<proteinExistence type="predicted"/>
<dbReference type="AlphaFoldDB" id="A0A1A6FT85"/>
<evidence type="ECO:0000313" key="2">
    <source>
        <dbReference type="EMBL" id="OBS57166.1"/>
    </source>
</evidence>
<name>A0A1A6FT85_NEOLE</name>
<evidence type="ECO:0000313" key="3">
    <source>
        <dbReference type="Proteomes" id="UP000092124"/>
    </source>
</evidence>
<gene>
    <name evidence="2" type="ORF">A6R68_11710</name>
</gene>
<keyword evidence="3" id="KW-1185">Reference proteome</keyword>
<feature type="non-terminal residue" evidence="2">
    <location>
        <position position="1"/>
    </location>
</feature>
<reference evidence="2 3" key="1">
    <citation type="submission" date="2016-06" db="EMBL/GenBank/DDBJ databases">
        <title>The Draft Genome Sequence and Annotation of the Desert Woodrat Neotoma lepida.</title>
        <authorList>
            <person name="Campbell M."/>
            <person name="Oakeson K.F."/>
            <person name="Yandell M."/>
            <person name="Halpert J.R."/>
            <person name="Dearing D."/>
        </authorList>
    </citation>
    <scope>NUCLEOTIDE SEQUENCE [LARGE SCALE GENOMIC DNA]</scope>
    <source>
        <strain evidence="2">417</strain>
        <tissue evidence="2">Liver</tissue>
    </source>
</reference>
<accession>A0A1A6FT85</accession>
<organism evidence="2 3">
    <name type="scientific">Neotoma lepida</name>
    <name type="common">Desert woodrat</name>
    <dbReference type="NCBI Taxonomy" id="56216"/>
    <lineage>
        <taxon>Eukaryota</taxon>
        <taxon>Metazoa</taxon>
        <taxon>Chordata</taxon>
        <taxon>Craniata</taxon>
        <taxon>Vertebrata</taxon>
        <taxon>Euteleostomi</taxon>
        <taxon>Mammalia</taxon>
        <taxon>Eutheria</taxon>
        <taxon>Euarchontoglires</taxon>
        <taxon>Glires</taxon>
        <taxon>Rodentia</taxon>
        <taxon>Myomorpha</taxon>
        <taxon>Muroidea</taxon>
        <taxon>Cricetidae</taxon>
        <taxon>Neotominae</taxon>
        <taxon>Neotoma</taxon>
    </lineage>
</organism>
<dbReference type="Proteomes" id="UP000092124">
    <property type="component" value="Unassembled WGS sequence"/>
</dbReference>
<evidence type="ECO:0000256" key="1">
    <source>
        <dbReference type="SAM" id="MobiDB-lite"/>
    </source>
</evidence>
<feature type="non-terminal residue" evidence="2">
    <location>
        <position position="78"/>
    </location>
</feature>
<sequence length="78" mass="8874">VSEASEGAQFSTQELNKQFTLYEVVIPVRTHYGHEVPCAAPGTASVLVSRNQEQQQHQQQNRQLHFEGKSRRLISHCK</sequence>
<feature type="region of interest" description="Disordered" evidence="1">
    <location>
        <begin position="48"/>
        <end position="78"/>
    </location>
</feature>
<protein>
    <submittedName>
        <fullName evidence="2">Uncharacterized protein</fullName>
    </submittedName>
</protein>
<dbReference type="EMBL" id="LZPO01117387">
    <property type="protein sequence ID" value="OBS57166.1"/>
    <property type="molecule type" value="Genomic_DNA"/>
</dbReference>
<comment type="caution">
    <text evidence="2">The sequence shown here is derived from an EMBL/GenBank/DDBJ whole genome shotgun (WGS) entry which is preliminary data.</text>
</comment>
<feature type="compositionally biased region" description="Low complexity" evidence="1">
    <location>
        <begin position="50"/>
        <end position="63"/>
    </location>
</feature>